<reference evidence="3" key="1">
    <citation type="journal article" date="2013" name="Genome Announc.">
        <title>Draft genome sequence of Botrytis cinerea BcDW1, inoculum for noble rot of grape berries.</title>
        <authorList>
            <person name="Blanco-Ulate B."/>
            <person name="Allen G."/>
            <person name="Powell A.L."/>
            <person name="Cantu D."/>
        </authorList>
    </citation>
    <scope>NUCLEOTIDE SEQUENCE [LARGE SCALE GENOMIC DNA]</scope>
    <source>
        <strain evidence="3">BcDW1</strain>
    </source>
</reference>
<dbReference type="OrthoDB" id="27483at2759"/>
<gene>
    <name evidence="2" type="ORF">BcDW1_3776</name>
</gene>
<organism evidence="2 3">
    <name type="scientific">Botryotinia fuckeliana (strain BcDW1)</name>
    <name type="common">Noble rot fungus</name>
    <name type="synonym">Botrytis cinerea</name>
    <dbReference type="NCBI Taxonomy" id="1290391"/>
    <lineage>
        <taxon>Eukaryota</taxon>
        <taxon>Fungi</taxon>
        <taxon>Dikarya</taxon>
        <taxon>Ascomycota</taxon>
        <taxon>Pezizomycotina</taxon>
        <taxon>Leotiomycetes</taxon>
        <taxon>Helotiales</taxon>
        <taxon>Sclerotiniaceae</taxon>
        <taxon>Botrytis</taxon>
    </lineage>
</organism>
<evidence type="ECO:0000256" key="1">
    <source>
        <dbReference type="SAM" id="MobiDB-lite"/>
    </source>
</evidence>
<feature type="compositionally biased region" description="Low complexity" evidence="1">
    <location>
        <begin position="617"/>
        <end position="633"/>
    </location>
</feature>
<dbReference type="EMBL" id="KB707820">
    <property type="protein sequence ID" value="EMR87603.1"/>
    <property type="molecule type" value="Genomic_DNA"/>
</dbReference>
<proteinExistence type="predicted"/>
<evidence type="ECO:0000313" key="2">
    <source>
        <dbReference type="EMBL" id="EMR87603.1"/>
    </source>
</evidence>
<name>M7UL57_BOTF1</name>
<protein>
    <submittedName>
        <fullName evidence="2">Uncharacterized protein</fullName>
    </submittedName>
</protein>
<feature type="compositionally biased region" description="Polar residues" evidence="1">
    <location>
        <begin position="644"/>
        <end position="658"/>
    </location>
</feature>
<dbReference type="HOGENOM" id="CLU_407074_0_0_1"/>
<dbReference type="Proteomes" id="UP000012045">
    <property type="component" value="Unassembled WGS sequence"/>
</dbReference>
<dbReference type="AlphaFoldDB" id="M7UL57"/>
<evidence type="ECO:0000313" key="3">
    <source>
        <dbReference type="Proteomes" id="UP000012045"/>
    </source>
</evidence>
<accession>M7UL57</accession>
<sequence length="675" mass="76361">MINSVRMPSKHDFATLDIILPSARESENFILEHNGKKVQFQNNGCSAKALEASISNLQSILEPWIRDGMLVPKNVLGYVLSKNYQSGISLQNLCGKDILVVNQLKEVCTCTGSNFELYLSRIKKKASGPTASSGYGYYGYGQSGDENHVMEEVEEESLHITKLVNLNGEALRADAANFDYENLINDDPFDGASTDEEDYDDDDGYMTKHYRASMVVLIPRASRFQFILGKLGSWDNDRNECVLKYMADLGNITSESSSADWEEMKKVCELVLARSESDRRSNVLSGFSYKVYLLVISSIIDLDDKVLLERTLPTCFSGPEYQPLVAKLREKNGPLWVLARLETLNPRDWPGDISFAEGQAGYDSRYPPDSAWPQRKYWNVAFVVCRAYQRGMTLELELFFRRLCHQVQSAQLDSFNDKFMPFLKALVDSIRNVIPIAFKAPLFKQLFQTIVSSYAIRYHADKPVKPQGWTRDIRGCNSNCSDCNLLDEALLDPTRKKFVFYLNAQRRQHLESRIFSDVQNRLIKTSVVKDRSPHGLVMEKTGDVFAHIFRIWSLLAKETMLRIEMLGEDVIEILSEEHDETPLRGMAKVSDDNIQQAKKDIATIISKHRATSKLQESSSSKTLASSSSNTISGTGIGEKRGFSSDVSATSENSVSYETQAKRLPAWNQWREPTKE</sequence>
<feature type="region of interest" description="Disordered" evidence="1">
    <location>
        <begin position="612"/>
        <end position="675"/>
    </location>
</feature>